<dbReference type="eggNOG" id="KOG1404">
    <property type="taxonomic scope" value="Eukaryota"/>
</dbReference>
<accession>H6C5J3</accession>
<evidence type="ECO:0000256" key="3">
    <source>
        <dbReference type="ARBA" id="ARBA00022898"/>
    </source>
</evidence>
<keyword evidence="3 4" id="KW-0663">Pyridoxal phosphate</keyword>
<keyword evidence="6" id="KW-1185">Reference proteome</keyword>
<dbReference type="InterPro" id="IPR015421">
    <property type="entry name" value="PyrdxlP-dep_Trfase_major"/>
</dbReference>
<dbReference type="Proteomes" id="UP000007304">
    <property type="component" value="Unassembled WGS sequence"/>
</dbReference>
<comment type="cofactor">
    <cofactor evidence="1">
        <name>pyridoxal 5'-phosphate</name>
        <dbReference type="ChEBI" id="CHEBI:597326"/>
    </cofactor>
</comment>
<evidence type="ECO:0000256" key="4">
    <source>
        <dbReference type="RuleBase" id="RU003560"/>
    </source>
</evidence>
<gene>
    <name evidence="5" type="ORF">HMPREF1120_07831</name>
</gene>
<dbReference type="RefSeq" id="XP_009160312.1">
    <property type="nucleotide sequence ID" value="XM_009162064.1"/>
</dbReference>
<dbReference type="VEuPathDB" id="FungiDB:HMPREF1120_07831"/>
<dbReference type="PANTHER" id="PTHR43094:SF1">
    <property type="entry name" value="AMINOTRANSFERASE CLASS-III"/>
    <property type="match status" value="1"/>
</dbReference>
<evidence type="ECO:0000313" key="6">
    <source>
        <dbReference type="Proteomes" id="UP000007304"/>
    </source>
</evidence>
<comment type="similarity">
    <text evidence="2 4">Belongs to the class-III pyridoxal-phosphate-dependent aminotransferase family.</text>
</comment>
<dbReference type="PANTHER" id="PTHR43094">
    <property type="entry name" value="AMINOTRANSFERASE"/>
    <property type="match status" value="1"/>
</dbReference>
<dbReference type="CDD" id="cd00610">
    <property type="entry name" value="OAT_like"/>
    <property type="match status" value="1"/>
</dbReference>
<dbReference type="GO" id="GO:0008483">
    <property type="term" value="F:transaminase activity"/>
    <property type="evidence" value="ECO:0007669"/>
    <property type="project" value="InterPro"/>
</dbReference>
<proteinExistence type="inferred from homology"/>
<dbReference type="GO" id="GO:0005829">
    <property type="term" value="C:cytosol"/>
    <property type="evidence" value="ECO:0007669"/>
    <property type="project" value="TreeGrafter"/>
</dbReference>
<dbReference type="InterPro" id="IPR015424">
    <property type="entry name" value="PyrdxlP-dep_Trfase"/>
</dbReference>
<dbReference type="PIRSF" id="PIRSF000521">
    <property type="entry name" value="Transaminase_4ab_Lys_Orn"/>
    <property type="match status" value="1"/>
</dbReference>
<evidence type="ECO:0008006" key="7">
    <source>
        <dbReference type="Google" id="ProtNLM"/>
    </source>
</evidence>
<dbReference type="Pfam" id="PF00202">
    <property type="entry name" value="Aminotran_3"/>
    <property type="match status" value="1"/>
</dbReference>
<dbReference type="HOGENOM" id="CLU_016922_4_0_1"/>
<dbReference type="GeneID" id="20312470"/>
<dbReference type="OMA" id="VWWRHGY"/>
<evidence type="ECO:0000256" key="1">
    <source>
        <dbReference type="ARBA" id="ARBA00001933"/>
    </source>
</evidence>
<dbReference type="GO" id="GO:0030170">
    <property type="term" value="F:pyridoxal phosphate binding"/>
    <property type="evidence" value="ECO:0007669"/>
    <property type="project" value="InterPro"/>
</dbReference>
<reference evidence="5" key="1">
    <citation type="submission" date="2011-07" db="EMBL/GenBank/DDBJ databases">
        <title>The Genome Sequence of Exophiala (Wangiella) dermatitidis NIH/UT8656.</title>
        <authorList>
            <consortium name="The Broad Institute Genome Sequencing Platform"/>
            <person name="Cuomo C."/>
            <person name="Wang Z."/>
            <person name="Hunicke-Smith S."/>
            <person name="Szanislo P.J."/>
            <person name="Earl A."/>
            <person name="Young S.K."/>
            <person name="Zeng Q."/>
            <person name="Gargeya S."/>
            <person name="Fitzgerald M."/>
            <person name="Haas B."/>
            <person name="Abouelleil A."/>
            <person name="Alvarado L."/>
            <person name="Arachchi H.M."/>
            <person name="Berlin A."/>
            <person name="Brown A."/>
            <person name="Chapman S.B."/>
            <person name="Chen Z."/>
            <person name="Dunbar C."/>
            <person name="Freedman E."/>
            <person name="Gearin G."/>
            <person name="Gellesch M."/>
            <person name="Goldberg J."/>
            <person name="Griggs A."/>
            <person name="Gujja S."/>
            <person name="Heiman D."/>
            <person name="Howarth C."/>
            <person name="Larson L."/>
            <person name="Lui A."/>
            <person name="MacDonald P.J.P."/>
            <person name="Montmayeur A."/>
            <person name="Murphy C."/>
            <person name="Neiman D."/>
            <person name="Pearson M."/>
            <person name="Priest M."/>
            <person name="Roberts A."/>
            <person name="Saif S."/>
            <person name="Shea T."/>
            <person name="Shenoy N."/>
            <person name="Sisk P."/>
            <person name="Stolte C."/>
            <person name="Sykes S."/>
            <person name="Wortman J."/>
            <person name="Nusbaum C."/>
            <person name="Birren B."/>
        </authorList>
    </citation>
    <scope>NUCLEOTIDE SEQUENCE</scope>
    <source>
        <strain evidence="5">NIH/UT8656</strain>
    </source>
</reference>
<dbReference type="SUPFAM" id="SSF53383">
    <property type="entry name" value="PLP-dependent transferases"/>
    <property type="match status" value="1"/>
</dbReference>
<dbReference type="Gene3D" id="3.90.1150.10">
    <property type="entry name" value="Aspartate Aminotransferase, domain 1"/>
    <property type="match status" value="1"/>
</dbReference>
<evidence type="ECO:0000256" key="2">
    <source>
        <dbReference type="ARBA" id="ARBA00008954"/>
    </source>
</evidence>
<evidence type="ECO:0000313" key="5">
    <source>
        <dbReference type="EMBL" id="EHY59851.1"/>
    </source>
</evidence>
<organism evidence="5 6">
    <name type="scientific">Exophiala dermatitidis (strain ATCC 34100 / CBS 525.76 / NIH/UT8656)</name>
    <name type="common">Black yeast</name>
    <name type="synonym">Wangiella dermatitidis</name>
    <dbReference type="NCBI Taxonomy" id="858893"/>
    <lineage>
        <taxon>Eukaryota</taxon>
        <taxon>Fungi</taxon>
        <taxon>Dikarya</taxon>
        <taxon>Ascomycota</taxon>
        <taxon>Pezizomycotina</taxon>
        <taxon>Eurotiomycetes</taxon>
        <taxon>Chaetothyriomycetidae</taxon>
        <taxon>Chaetothyriales</taxon>
        <taxon>Herpotrichiellaceae</taxon>
        <taxon>Exophiala</taxon>
    </lineage>
</organism>
<dbReference type="InterPro" id="IPR015422">
    <property type="entry name" value="PyrdxlP-dep_Trfase_small"/>
</dbReference>
<dbReference type="STRING" id="858893.H6C5J3"/>
<sequence length="489" mass="52580">MPNIGFIRNTTLDLGHGYLVVLDESCSTDKSNRTKAYGGYALPNHRLRFIFNMTSILHRSLAKTYPNAVGGDGVYLVAANGQKVLDGSSGAAVSCLGHSHQAVINAIIKQAQTLSFAHTSFFTNDPAEQLAALLIDQSGSAFSKVTFFSSGSEAVESALKLARHYHLCNNEPDRVNIIGRKHSYHGNTLGALAAGWNPARRDQYAPLLSPAFHHVSRCFYSQDAAKGETPGQYVERLIKEYDEMFQQLGPTTIAAVIVEPVVGATLGSVPAVEGYLNPLRKLCDQYGSLLIYDEVMCGMGRAGTLHAWQSLGGPPPDMQTIGKGLAAGYQPLSAVLVNSRISEKLQQSSKSRVFLSGHTYQAHAIGCAAGLAVQQTLINDNLLQNVRGMGAYLVSRLTQQLPKSAVREIRGIGLFQTVEFAPIDPSGSPLASEVASLTFEKGAAVYLCSPAVDAVLFCPSFIISKSQVDELVGSFTAAVTEIMDRRKLR</sequence>
<dbReference type="InterPro" id="IPR005814">
    <property type="entry name" value="Aminotrans_3"/>
</dbReference>
<dbReference type="AlphaFoldDB" id="H6C5J3"/>
<protein>
    <recommendedName>
        <fullName evidence="7">Adenosylmethionine-8-amino-7-oxononanoate aminotransferase</fullName>
    </recommendedName>
</protein>
<dbReference type="InParanoid" id="H6C5J3"/>
<dbReference type="Gene3D" id="3.40.640.10">
    <property type="entry name" value="Type I PLP-dependent aspartate aminotransferase-like (Major domain)"/>
    <property type="match status" value="1"/>
</dbReference>
<name>H6C5J3_EXODN</name>
<dbReference type="FunFam" id="3.40.640.10:FF:000004">
    <property type="entry name" value="Acetylornithine aminotransferase"/>
    <property type="match status" value="1"/>
</dbReference>
<dbReference type="EMBL" id="JH226135">
    <property type="protein sequence ID" value="EHY59851.1"/>
    <property type="molecule type" value="Genomic_DNA"/>
</dbReference>
<dbReference type="OrthoDB" id="5419315at2759"/>